<evidence type="ECO:0000313" key="7">
    <source>
        <dbReference type="Proteomes" id="UP001195963"/>
    </source>
</evidence>
<gene>
    <name evidence="6" type="ORF">K0625_10910</name>
</gene>
<dbReference type="SMART" id="SM00062">
    <property type="entry name" value="PBPb"/>
    <property type="match status" value="1"/>
</dbReference>
<protein>
    <recommendedName>
        <fullName evidence="2">histidine kinase</fullName>
        <ecNumber evidence="2">2.7.13.3</ecNumber>
    </recommendedName>
</protein>
<dbReference type="Pfam" id="PF02518">
    <property type="entry name" value="HATPase_c"/>
    <property type="match status" value="1"/>
</dbReference>
<dbReference type="InterPro" id="IPR003594">
    <property type="entry name" value="HATPase_dom"/>
</dbReference>
<dbReference type="Gene3D" id="1.10.287.130">
    <property type="match status" value="1"/>
</dbReference>
<evidence type="ECO:0000259" key="5">
    <source>
        <dbReference type="PROSITE" id="PS50109"/>
    </source>
</evidence>
<dbReference type="Gene3D" id="3.40.190.10">
    <property type="entry name" value="Periplasmic binding protein-like II"/>
    <property type="match status" value="2"/>
</dbReference>
<accession>A0ABS7E3G8</accession>
<dbReference type="InterPro" id="IPR003661">
    <property type="entry name" value="HisK_dim/P_dom"/>
</dbReference>
<dbReference type="Pfam" id="PF00497">
    <property type="entry name" value="SBP_bac_3"/>
    <property type="match status" value="1"/>
</dbReference>
<evidence type="ECO:0000256" key="3">
    <source>
        <dbReference type="ARBA" id="ARBA00022553"/>
    </source>
</evidence>
<dbReference type="PROSITE" id="PS50109">
    <property type="entry name" value="HIS_KIN"/>
    <property type="match status" value="1"/>
</dbReference>
<comment type="catalytic activity">
    <reaction evidence="1">
        <text>ATP + protein L-histidine = ADP + protein N-phospho-L-histidine.</text>
        <dbReference type="EC" id="2.7.13.3"/>
    </reaction>
</comment>
<feature type="domain" description="Histidine kinase" evidence="5">
    <location>
        <begin position="440"/>
        <end position="678"/>
    </location>
</feature>
<keyword evidence="4" id="KW-1133">Transmembrane helix</keyword>
<keyword evidence="4" id="KW-0472">Membrane</keyword>
<dbReference type="SUPFAM" id="SSF55874">
    <property type="entry name" value="ATPase domain of HSP90 chaperone/DNA topoisomerase II/histidine kinase"/>
    <property type="match status" value="1"/>
</dbReference>
<evidence type="ECO:0000256" key="1">
    <source>
        <dbReference type="ARBA" id="ARBA00000085"/>
    </source>
</evidence>
<dbReference type="PANTHER" id="PTHR43065">
    <property type="entry name" value="SENSOR HISTIDINE KINASE"/>
    <property type="match status" value="1"/>
</dbReference>
<dbReference type="EC" id="2.7.13.3" evidence="2"/>
<keyword evidence="4" id="KW-0812">Transmembrane</keyword>
<comment type="caution">
    <text evidence="6">The sequence shown here is derived from an EMBL/GenBank/DDBJ whole genome shotgun (WGS) entry which is preliminary data.</text>
</comment>
<dbReference type="PANTHER" id="PTHR43065:SF42">
    <property type="entry name" value="TWO-COMPONENT SENSOR PPRA"/>
    <property type="match status" value="1"/>
</dbReference>
<dbReference type="InterPro" id="IPR001638">
    <property type="entry name" value="Solute-binding_3/MltF_N"/>
</dbReference>
<dbReference type="InterPro" id="IPR036097">
    <property type="entry name" value="HisK_dim/P_sf"/>
</dbReference>
<reference evidence="6 7" key="1">
    <citation type="submission" date="2021-07" db="EMBL/GenBank/DDBJ databases">
        <title>Shewanella sp. nov, isolated from SCS.</title>
        <authorList>
            <person name="Cao W.R."/>
        </authorList>
    </citation>
    <scope>NUCLEOTIDE SEQUENCE [LARGE SCALE GENOMIC DNA]</scope>
    <source>
        <strain evidence="6 7">NR704-98</strain>
    </source>
</reference>
<evidence type="ECO:0000256" key="2">
    <source>
        <dbReference type="ARBA" id="ARBA00012438"/>
    </source>
</evidence>
<dbReference type="SUPFAM" id="SSF53850">
    <property type="entry name" value="Periplasmic binding protein-like II"/>
    <property type="match status" value="1"/>
</dbReference>
<dbReference type="CDD" id="cd00082">
    <property type="entry name" value="HisKA"/>
    <property type="match status" value="1"/>
</dbReference>
<dbReference type="InterPro" id="IPR036890">
    <property type="entry name" value="HATPase_C_sf"/>
</dbReference>
<dbReference type="PRINTS" id="PR00344">
    <property type="entry name" value="BCTRLSENSOR"/>
</dbReference>
<name>A0ABS7E3G8_9GAMM</name>
<dbReference type="InterPro" id="IPR004358">
    <property type="entry name" value="Sig_transdc_His_kin-like_C"/>
</dbReference>
<dbReference type="InterPro" id="IPR005467">
    <property type="entry name" value="His_kinase_dom"/>
</dbReference>
<evidence type="ECO:0000256" key="4">
    <source>
        <dbReference type="SAM" id="Phobius"/>
    </source>
</evidence>
<keyword evidence="3" id="KW-0597">Phosphoprotein</keyword>
<dbReference type="SUPFAM" id="SSF47384">
    <property type="entry name" value="Homodimeric domain of signal transducing histidine kinase"/>
    <property type="match status" value="1"/>
</dbReference>
<evidence type="ECO:0000313" key="6">
    <source>
        <dbReference type="EMBL" id="MBW8184187.1"/>
    </source>
</evidence>
<keyword evidence="7" id="KW-1185">Reference proteome</keyword>
<dbReference type="Proteomes" id="UP001195963">
    <property type="component" value="Unassembled WGS sequence"/>
</dbReference>
<dbReference type="Gene3D" id="3.30.565.10">
    <property type="entry name" value="Histidine kinase-like ATPase, C-terminal domain"/>
    <property type="match status" value="1"/>
</dbReference>
<proteinExistence type="predicted"/>
<dbReference type="EMBL" id="JAHZST010000006">
    <property type="protein sequence ID" value="MBW8184187.1"/>
    <property type="molecule type" value="Genomic_DNA"/>
</dbReference>
<dbReference type="SMART" id="SM00387">
    <property type="entry name" value="HATPase_c"/>
    <property type="match status" value="1"/>
</dbReference>
<feature type="transmembrane region" description="Helical" evidence="4">
    <location>
        <begin position="272"/>
        <end position="295"/>
    </location>
</feature>
<sequence length="701" mass="78706">MPHLLSTCFDKMNAMKYLLFLLSFTLLTPLFSYADTQPKQSIVFGVHSKTAPLEWRNNGVDQGFNIELMNRIGQLCNARILTRRKTFQQLLSDVHSPESDIDVIAIVSPVTIDRDLSQSDPIYATHAKAYTLQGKAFINGWHDLVGKRVAIKKGAFVDVYLSGQEQEFERIDVDLYETGFQLLIKGEVDVVLAENFVARRLLPFYPSIRSSSDPLIYGAFNFVTNSQNASLMAQINEALRQLKLSGEYDKLVNKWFGTGREKVDLTTTQQKMLWLAILVSIISAFGMILTAYISASLRKRTLSLKSELVQRRKAEQQILSLSQQFQSVLNGIPHGVTIFNRKCECLWSNDKNNLLLKSPEFHFTLGQVFQLDDSLIEVLNEQKSLTADMSYHAQYWQLQIHPIAEDQAVILLEETTEQQALRQANNEASRLASLGELSAGVAHEINNPTGLIIHSIAFLNHALCDLKPVAHHYIQQNPFWSVAGLDPNQAIEELEMSCATIDEGANRISRIVSDLKCYARPNIANKHRPIKLNEVVTVSLRLTANQIKLFNLTTHLQQPEPELMGDAQQLQQVLINLIQNACHASKPISDSAPSLITIETYTRDSEHYLTIADTGTGMDDATLKRITEPFFTTRRSSGGTGLGLSVCSRIIKEHNAQMQINSRPGKGTKISIRFPLVSAITEQTLAQQSEQERVISLETER</sequence>
<organism evidence="6 7">
    <name type="scientific">Shewanella nanhaiensis</name>
    <dbReference type="NCBI Taxonomy" id="2864872"/>
    <lineage>
        <taxon>Bacteria</taxon>
        <taxon>Pseudomonadati</taxon>
        <taxon>Pseudomonadota</taxon>
        <taxon>Gammaproteobacteria</taxon>
        <taxon>Alteromonadales</taxon>
        <taxon>Shewanellaceae</taxon>
        <taxon>Shewanella</taxon>
    </lineage>
</organism>